<evidence type="ECO:0000313" key="2">
    <source>
        <dbReference type="Proteomes" id="UP000019132"/>
    </source>
</evidence>
<dbReference type="STRING" id="431595.K3X2H4"/>
<dbReference type="VEuPathDB" id="FungiDB:PYU1_G011398"/>
<protein>
    <submittedName>
        <fullName evidence="1">Uncharacterized protein</fullName>
    </submittedName>
</protein>
<name>K3X2H4_GLOUD</name>
<dbReference type="EMBL" id="GL376571">
    <property type="status" value="NOT_ANNOTATED_CDS"/>
    <property type="molecule type" value="Genomic_DNA"/>
</dbReference>
<keyword evidence="2" id="KW-1185">Reference proteome</keyword>
<proteinExistence type="predicted"/>
<dbReference type="AlphaFoldDB" id="K3X2H4"/>
<evidence type="ECO:0000313" key="1">
    <source>
        <dbReference type="EnsemblProtists" id="PYU1_T011423"/>
    </source>
</evidence>
<organism evidence="1 2">
    <name type="scientific">Globisporangium ultimum (strain ATCC 200006 / CBS 805.95 / DAOM BR144)</name>
    <name type="common">Pythium ultimum</name>
    <dbReference type="NCBI Taxonomy" id="431595"/>
    <lineage>
        <taxon>Eukaryota</taxon>
        <taxon>Sar</taxon>
        <taxon>Stramenopiles</taxon>
        <taxon>Oomycota</taxon>
        <taxon>Peronosporomycetes</taxon>
        <taxon>Pythiales</taxon>
        <taxon>Pythiaceae</taxon>
        <taxon>Globisporangium</taxon>
    </lineage>
</organism>
<dbReference type="InParanoid" id="K3X2H4"/>
<dbReference type="EnsemblProtists" id="PYU1_T011423">
    <property type="protein sequence ID" value="PYU1_T011423"/>
    <property type="gene ID" value="PYU1_G011398"/>
</dbReference>
<dbReference type="Proteomes" id="UP000019132">
    <property type="component" value="Unassembled WGS sequence"/>
</dbReference>
<dbReference type="HOGENOM" id="CLU_363948_0_0_1"/>
<sequence>MVLPRVKNLVESSPTIVYRGSGVSTDDFNYLSRMAGARHPAPGELVLTESLFIETGLSTDAGLPPSQTKTTVQVDEIDFTTYDHIQEEDLLSFMDEVNSLWESDDPEAQSEAPSLPGVENKTRSWMGMRWCYHIPRVINEIVANPVPIPPTDVPNGWPTWQSNAESGSARLCDIYCQLRCWDYRHNRFVTISDFFVPWEQSNNPKYRMDAADLYESGTFGDFVAQWFDADLEEYEYHAKLLELASATRRIQIHDVLPSDKWELRWRSPISIDKDAEHKQTRLLVNALLASSVQVKSTLVTQAYQNALVSISSPQMTLSLCQISFFDYAHEVMSVSLTDTTVSLTKYGADHPELDVTLSTSLQVYVQNFVQLLNASVLPRVSIHGMIHSAQDSLTISTVVDPVALYLNHTTMLIISTMDKILTQRAEDKVQESAKQTSLLYDMRIILINETSHPIWYRQEGTYECLQVNANSRAAYSWLSLAYNPYYRMEFALEKTTQDETINSTEGVSREDSAWSDPCVIKENCITGRYFKKFGFLWVCVELRGMQTLVTLRPPVIFRNFSDSLVHLILNDEQQVKYACSGLDSSLEQGTSRREADSCPSQNTAHIMADTVSTFRVSRSGNLWSAPLIVKDLPAEFDLVKLRNDNRADVDKRAGLSAVELRSAAKFVVLHIEDADAVPFYGWIVAHRAECKAVLPNEFDPNQRQFTQRYGWMEAALWPAFTIENTADVAVTFSFQQKKKAMSIEVGACSKEAVSEINPFEASDIEVQR</sequence>
<dbReference type="eggNOG" id="ENOG502RXNP">
    <property type="taxonomic scope" value="Eukaryota"/>
</dbReference>
<reference evidence="2" key="1">
    <citation type="journal article" date="2010" name="Genome Biol.">
        <title>Genome sequence of the necrotrophic plant pathogen Pythium ultimum reveals original pathogenicity mechanisms and effector repertoire.</title>
        <authorList>
            <person name="Levesque C.A."/>
            <person name="Brouwer H."/>
            <person name="Cano L."/>
            <person name="Hamilton J.P."/>
            <person name="Holt C."/>
            <person name="Huitema E."/>
            <person name="Raffaele S."/>
            <person name="Robideau G.P."/>
            <person name="Thines M."/>
            <person name="Win J."/>
            <person name="Zerillo M.M."/>
            <person name="Beakes G.W."/>
            <person name="Boore J.L."/>
            <person name="Busam D."/>
            <person name="Dumas B."/>
            <person name="Ferriera S."/>
            <person name="Fuerstenberg S.I."/>
            <person name="Gachon C.M."/>
            <person name="Gaulin E."/>
            <person name="Govers F."/>
            <person name="Grenville-Briggs L."/>
            <person name="Horner N."/>
            <person name="Hostetler J."/>
            <person name="Jiang R.H."/>
            <person name="Johnson J."/>
            <person name="Krajaejun T."/>
            <person name="Lin H."/>
            <person name="Meijer H.J."/>
            <person name="Moore B."/>
            <person name="Morris P."/>
            <person name="Phuntmart V."/>
            <person name="Puiu D."/>
            <person name="Shetty J."/>
            <person name="Stajich J.E."/>
            <person name="Tripathy S."/>
            <person name="Wawra S."/>
            <person name="van West P."/>
            <person name="Whitty B.R."/>
            <person name="Coutinho P.M."/>
            <person name="Henrissat B."/>
            <person name="Martin F."/>
            <person name="Thomas P.D."/>
            <person name="Tyler B.M."/>
            <person name="De Vries R.P."/>
            <person name="Kamoun S."/>
            <person name="Yandell M."/>
            <person name="Tisserat N."/>
            <person name="Buell C.R."/>
        </authorList>
    </citation>
    <scope>NUCLEOTIDE SEQUENCE</scope>
    <source>
        <strain evidence="2">DAOM:BR144</strain>
    </source>
</reference>
<reference evidence="1" key="3">
    <citation type="submission" date="2015-02" db="UniProtKB">
        <authorList>
            <consortium name="EnsemblProtists"/>
        </authorList>
    </citation>
    <scope>IDENTIFICATION</scope>
    <source>
        <strain evidence="1">DAOM BR144</strain>
    </source>
</reference>
<reference evidence="2" key="2">
    <citation type="submission" date="2010-04" db="EMBL/GenBank/DDBJ databases">
        <authorList>
            <person name="Buell R."/>
            <person name="Hamilton J."/>
            <person name="Hostetler J."/>
        </authorList>
    </citation>
    <scope>NUCLEOTIDE SEQUENCE [LARGE SCALE GENOMIC DNA]</scope>
    <source>
        <strain evidence="2">DAOM:BR144</strain>
    </source>
</reference>
<accession>K3X2H4</accession>